<reference evidence="2 3" key="1">
    <citation type="journal article" date="2013" name="Front. Plant Sci.">
        <title>The Reference Genome of the Halophytic Plant Eutrema salsugineum.</title>
        <authorList>
            <person name="Yang R."/>
            <person name="Jarvis D.E."/>
            <person name="Chen H."/>
            <person name="Beilstein M.A."/>
            <person name="Grimwood J."/>
            <person name="Jenkins J."/>
            <person name="Shu S."/>
            <person name="Prochnik S."/>
            <person name="Xin M."/>
            <person name="Ma C."/>
            <person name="Schmutz J."/>
            <person name="Wing R.A."/>
            <person name="Mitchell-Olds T."/>
            <person name="Schumaker K.S."/>
            <person name="Wang X."/>
        </authorList>
    </citation>
    <scope>NUCLEOTIDE SEQUENCE [LARGE SCALE GENOMIC DNA]</scope>
</reference>
<gene>
    <name evidence="2" type="ORF">EUTSA_v10021265mg</name>
</gene>
<dbReference type="EMBL" id="KI517408">
    <property type="protein sequence ID" value="ESQ49887.1"/>
    <property type="molecule type" value="Genomic_DNA"/>
</dbReference>
<name>V4M4K5_EUTSA</name>
<dbReference type="Proteomes" id="UP000030689">
    <property type="component" value="Unassembled WGS sequence"/>
</dbReference>
<dbReference type="Gramene" id="ESQ49887">
    <property type="protein sequence ID" value="ESQ49887"/>
    <property type="gene ID" value="EUTSA_v10021265mg"/>
</dbReference>
<feature type="region of interest" description="Disordered" evidence="1">
    <location>
        <begin position="232"/>
        <end position="286"/>
    </location>
</feature>
<feature type="compositionally biased region" description="Basic and acidic residues" evidence="1">
    <location>
        <begin position="276"/>
        <end position="286"/>
    </location>
</feature>
<dbReference type="eggNOG" id="KOG3241">
    <property type="taxonomic scope" value="Eukaryota"/>
</dbReference>
<proteinExistence type="predicted"/>
<dbReference type="PANTHER" id="PTHR22876:SF5">
    <property type="entry name" value="CHROMOSOME 9 OPEN READING FRAME 85"/>
    <property type="match status" value="1"/>
</dbReference>
<feature type="compositionally biased region" description="Basic and acidic residues" evidence="1">
    <location>
        <begin position="190"/>
        <end position="213"/>
    </location>
</feature>
<evidence type="ECO:0000313" key="3">
    <source>
        <dbReference type="Proteomes" id="UP000030689"/>
    </source>
</evidence>
<dbReference type="PANTHER" id="PTHR22876">
    <property type="entry name" value="ZGC:101016"/>
    <property type="match status" value="1"/>
</dbReference>
<evidence type="ECO:0000256" key="1">
    <source>
        <dbReference type="SAM" id="MobiDB-lite"/>
    </source>
</evidence>
<sequence length="286" mass="32346">MKFIFFSNLRIICSGFLGSYLTTHTFTEIRQVLYTVTVHLLACFRILNLAAKKKEMGSRQGPPKHQNKFAWVPKAGVKINETEVGGRFRPLSEITGVCHRCREQIAWKRRYGKYKTLTEPTKCQKCTKRNVRQAYHKLCTGCAKEQKMCAKCCSRADQIIGRDIYEVEAEQKMLDETIKNARERDRRTLLRAMNKDNQPKNSDEAATRSDSSKVGDVFPSTSLEEYANKSGRVSGIVGHGSVPGHGHVADDDDDDDDDDDASEPESDEDHSGDDEHDAHESSQQEK</sequence>
<keyword evidence="3" id="KW-1185">Reference proteome</keyword>
<dbReference type="AlphaFoldDB" id="V4M4K5"/>
<accession>V4M4K5</accession>
<dbReference type="InterPro" id="IPR019351">
    <property type="entry name" value="DUF2039"/>
</dbReference>
<feature type="region of interest" description="Disordered" evidence="1">
    <location>
        <begin position="190"/>
        <end position="219"/>
    </location>
</feature>
<evidence type="ECO:0000313" key="2">
    <source>
        <dbReference type="EMBL" id="ESQ49887.1"/>
    </source>
</evidence>
<dbReference type="Pfam" id="PF10217">
    <property type="entry name" value="DUF2039"/>
    <property type="match status" value="1"/>
</dbReference>
<protein>
    <submittedName>
        <fullName evidence="2">Uncharacterized protein</fullName>
    </submittedName>
</protein>
<dbReference type="OMA" id="HKNRHVF"/>
<organism evidence="2 3">
    <name type="scientific">Eutrema salsugineum</name>
    <name type="common">Saltwater cress</name>
    <name type="synonym">Sisymbrium salsugineum</name>
    <dbReference type="NCBI Taxonomy" id="72664"/>
    <lineage>
        <taxon>Eukaryota</taxon>
        <taxon>Viridiplantae</taxon>
        <taxon>Streptophyta</taxon>
        <taxon>Embryophyta</taxon>
        <taxon>Tracheophyta</taxon>
        <taxon>Spermatophyta</taxon>
        <taxon>Magnoliopsida</taxon>
        <taxon>eudicotyledons</taxon>
        <taxon>Gunneridae</taxon>
        <taxon>Pentapetalae</taxon>
        <taxon>rosids</taxon>
        <taxon>malvids</taxon>
        <taxon>Brassicales</taxon>
        <taxon>Brassicaceae</taxon>
        <taxon>Eutremeae</taxon>
        <taxon>Eutrema</taxon>
    </lineage>
</organism>
<dbReference type="KEGG" id="eus:EUTSA_v10021265mg"/>
<feature type="compositionally biased region" description="Acidic residues" evidence="1">
    <location>
        <begin position="250"/>
        <end position="275"/>
    </location>
</feature>